<dbReference type="AlphaFoldDB" id="A0A2P2LPH9"/>
<protein>
    <submittedName>
        <fullName evidence="1">DDB1-and CUL4-associated factor 13-like</fullName>
    </submittedName>
</protein>
<accession>A0A2P2LPH9</accession>
<name>A0A2P2LPH9_RHIMU</name>
<dbReference type="EMBL" id="GGEC01039388">
    <property type="protein sequence ID" value="MBX19872.1"/>
    <property type="molecule type" value="Transcribed_RNA"/>
</dbReference>
<proteinExistence type="predicted"/>
<evidence type="ECO:0000313" key="1">
    <source>
        <dbReference type="EMBL" id="MBX19872.1"/>
    </source>
</evidence>
<organism evidence="1">
    <name type="scientific">Rhizophora mucronata</name>
    <name type="common">Asiatic mangrove</name>
    <dbReference type="NCBI Taxonomy" id="61149"/>
    <lineage>
        <taxon>Eukaryota</taxon>
        <taxon>Viridiplantae</taxon>
        <taxon>Streptophyta</taxon>
        <taxon>Embryophyta</taxon>
        <taxon>Tracheophyta</taxon>
        <taxon>Spermatophyta</taxon>
        <taxon>Magnoliopsida</taxon>
        <taxon>eudicotyledons</taxon>
        <taxon>Gunneridae</taxon>
        <taxon>Pentapetalae</taxon>
        <taxon>rosids</taxon>
        <taxon>fabids</taxon>
        <taxon>Malpighiales</taxon>
        <taxon>Rhizophoraceae</taxon>
        <taxon>Rhizophora</taxon>
    </lineage>
</organism>
<reference evidence="1" key="1">
    <citation type="submission" date="2018-02" db="EMBL/GenBank/DDBJ databases">
        <title>Rhizophora mucronata_Transcriptome.</title>
        <authorList>
            <person name="Meera S.P."/>
            <person name="Sreeshan A."/>
            <person name="Augustine A."/>
        </authorList>
    </citation>
    <scope>NUCLEOTIDE SEQUENCE</scope>
    <source>
        <tissue evidence="1">Leaf</tissue>
    </source>
</reference>
<sequence>MSQKMRPFNVFLCAQHSMLKSLLNIQNNNHFLERCYRFSMKFVFVGCSVSSSAVMQATLFQAVMTLTLGCGKLKPQNNWEFCFPGNAKGTIIMRLSRIVTSILMRSSGL</sequence>